<feature type="non-terminal residue" evidence="1">
    <location>
        <position position="1"/>
    </location>
</feature>
<evidence type="ECO:0000313" key="1">
    <source>
        <dbReference type="EMBL" id="OJA03807.1"/>
    </source>
</evidence>
<dbReference type="EMBL" id="MIQH01000105">
    <property type="protein sequence ID" value="OJA03807.1"/>
    <property type="molecule type" value="Genomic_DNA"/>
</dbReference>
<sequence length="59" mass="5718">VVSIVAGGDVNIDSISEGGGDGFIGSEFIAVDDFKVGGVINAKSKSGVGIYIGGTEGAD</sequence>
<evidence type="ECO:0000313" key="2">
    <source>
        <dbReference type="Proteomes" id="UP000182798"/>
    </source>
</evidence>
<organism evidence="1 2">
    <name type="scientific">Bathymodiolus thermophilus thioautotrophic gill symbiont</name>
    <dbReference type="NCBI Taxonomy" id="2360"/>
    <lineage>
        <taxon>Bacteria</taxon>
        <taxon>Pseudomonadati</taxon>
        <taxon>Pseudomonadota</taxon>
        <taxon>Gammaproteobacteria</taxon>
        <taxon>sulfur-oxidizing symbionts</taxon>
    </lineage>
</organism>
<name>A0A1J8P537_9GAMM</name>
<protein>
    <submittedName>
        <fullName evidence="1">Uncharacterized protein</fullName>
    </submittedName>
</protein>
<accession>A0A1J8P537</accession>
<proteinExistence type="predicted"/>
<reference evidence="2" key="1">
    <citation type="submission" date="2016-09" db="EMBL/GenBank/DDBJ databases">
        <title>Genome Sequence of Bathymodiolus thermophilus sulfur-oxidizing gill endosymbiont.</title>
        <authorList>
            <person name="Ponnudurai R."/>
            <person name="Kleiner M."/>
            <person name="Sayavedra L."/>
            <person name="Thuermer A."/>
            <person name="Felbeck H."/>
            <person name="Schlueter R."/>
            <person name="Schweder T."/>
            <person name="Markert S."/>
        </authorList>
    </citation>
    <scope>NUCLEOTIDE SEQUENCE [LARGE SCALE GENOMIC DNA]</scope>
    <source>
        <strain evidence="2">BAT/CrabSpa'14</strain>
    </source>
</reference>
<dbReference type="Proteomes" id="UP000182798">
    <property type="component" value="Unassembled WGS sequence"/>
</dbReference>
<comment type="caution">
    <text evidence="1">The sequence shown here is derived from an EMBL/GenBank/DDBJ whole genome shotgun (WGS) entry which is preliminary data.</text>
</comment>
<dbReference type="AlphaFoldDB" id="A0A1J8P537"/>
<gene>
    <name evidence="1" type="ORF">BGC33_00600</name>
</gene>